<sequence length="82" mass="8739">TLTDPKSLGALDLRLKLAGNSLANLYPLTGVTLPDSPPYSTDGRLIAKLHEPDGAQFRYEGFNGKIGDSDIHGNLAYIASQP</sequence>
<organism evidence="2 3">
    <name type="scientific">Pseudomonas agronomica</name>
    <dbReference type="NCBI Taxonomy" id="2979328"/>
    <lineage>
        <taxon>Bacteria</taxon>
        <taxon>Pseudomonadati</taxon>
        <taxon>Pseudomonadota</taxon>
        <taxon>Gammaproteobacteria</taxon>
        <taxon>Pseudomonadales</taxon>
        <taxon>Pseudomonadaceae</taxon>
        <taxon>Pseudomonas</taxon>
    </lineage>
</organism>
<feature type="domain" description="AsmA" evidence="1">
    <location>
        <begin position="3"/>
        <end position="82"/>
    </location>
</feature>
<accession>A0ABT3FIM2</accession>
<comment type="caution">
    <text evidence="2">The sequence shown here is derived from an EMBL/GenBank/DDBJ whole genome shotgun (WGS) entry which is preliminary data.</text>
</comment>
<reference evidence="2" key="1">
    <citation type="submission" date="2022-07" db="EMBL/GenBank/DDBJ databases">
        <title>Pseudomonas agronomica sp. nov.: a novel bacterium with biotechnological application in the synthesis of biofertilizers from valorized agricultural residues.</title>
        <authorList>
            <person name="Robas M."/>
            <person name="Fernandez V.M."/>
            <person name="Luna L."/>
            <person name="Provanza A."/>
            <person name="Jimenez P.A."/>
        </authorList>
    </citation>
    <scope>NUCLEOTIDE SEQUENCE</scope>
    <source>
        <strain evidence="2">SAICEU22T</strain>
    </source>
</reference>
<feature type="non-terminal residue" evidence="2">
    <location>
        <position position="1"/>
    </location>
</feature>
<gene>
    <name evidence="2" type="ORF">OC610_29365</name>
</gene>
<keyword evidence="3" id="KW-1185">Reference proteome</keyword>
<name>A0ABT3FIM2_9PSED</name>
<evidence type="ECO:0000313" key="3">
    <source>
        <dbReference type="Proteomes" id="UP001061999"/>
    </source>
</evidence>
<evidence type="ECO:0000313" key="2">
    <source>
        <dbReference type="EMBL" id="MCW1248564.1"/>
    </source>
</evidence>
<feature type="non-terminal residue" evidence="2">
    <location>
        <position position="82"/>
    </location>
</feature>
<dbReference type="InterPro" id="IPR007844">
    <property type="entry name" value="AsmA"/>
</dbReference>
<protein>
    <submittedName>
        <fullName evidence="2">AsmA family protein</fullName>
    </submittedName>
</protein>
<dbReference type="Proteomes" id="UP001061999">
    <property type="component" value="Unassembled WGS sequence"/>
</dbReference>
<dbReference type="EMBL" id="JAOSHO010001156">
    <property type="protein sequence ID" value="MCW1248564.1"/>
    <property type="molecule type" value="Genomic_DNA"/>
</dbReference>
<evidence type="ECO:0000259" key="1">
    <source>
        <dbReference type="Pfam" id="PF05170"/>
    </source>
</evidence>
<dbReference type="RefSeq" id="WP_264433379.1">
    <property type="nucleotide sequence ID" value="NZ_JAOSHO010001156.1"/>
</dbReference>
<proteinExistence type="predicted"/>
<dbReference type="Pfam" id="PF05170">
    <property type="entry name" value="AsmA"/>
    <property type="match status" value="1"/>
</dbReference>